<keyword evidence="12" id="KW-0732">Signal</keyword>
<evidence type="ECO:0000256" key="11">
    <source>
        <dbReference type="PIRSR" id="PIRSR006268-2"/>
    </source>
</evidence>
<reference evidence="13" key="2">
    <citation type="submission" date="2011-01" db="EMBL/GenBank/DDBJ databases">
        <title>The Non-contiguous Finished genome of Clostridium papyrosolvens.</title>
        <authorList>
            <person name="Lucas S."/>
            <person name="Copeland A."/>
            <person name="Lapidus A."/>
            <person name="Cheng J.-F."/>
            <person name="Goodwin L."/>
            <person name="Pitluck S."/>
            <person name="Misra M."/>
            <person name="Chertkov O."/>
            <person name="Detter J.C."/>
            <person name="Han C."/>
            <person name="Tapia R."/>
            <person name="Land M."/>
            <person name="Hauser L."/>
            <person name="Kyrpides N."/>
            <person name="Ivanova N."/>
            <person name="Pagani I."/>
            <person name="Mouttaki H."/>
            <person name="He Z."/>
            <person name="Zhou J."/>
            <person name="Hemme C.L."/>
            <person name="Woyke T."/>
        </authorList>
    </citation>
    <scope>NUCLEOTIDE SEQUENCE [LARGE SCALE GENOMIC DNA]</scope>
    <source>
        <strain evidence="13">DSM 2782</strain>
    </source>
</reference>
<keyword evidence="7 10" id="KW-0460">Magnesium</keyword>
<dbReference type="InterPro" id="IPR003374">
    <property type="entry name" value="ApbE-like_sf"/>
</dbReference>
<comment type="similarity">
    <text evidence="10">Belongs to the ApbE family.</text>
</comment>
<dbReference type="Pfam" id="PF02424">
    <property type="entry name" value="ApbE"/>
    <property type="match status" value="1"/>
</dbReference>
<proteinExistence type="inferred from homology"/>
<accession>F1T7J9</accession>
<keyword evidence="13" id="KW-0449">Lipoprotein</keyword>
<dbReference type="AlphaFoldDB" id="F1T7J9"/>
<dbReference type="EC" id="2.7.1.180" evidence="1 10"/>
<keyword evidence="14" id="KW-1185">Reference proteome</keyword>
<evidence type="ECO:0000256" key="12">
    <source>
        <dbReference type="SAM" id="SignalP"/>
    </source>
</evidence>
<feature type="binding site" evidence="11">
    <location>
        <position position="303"/>
    </location>
    <ligand>
        <name>Mg(2+)</name>
        <dbReference type="ChEBI" id="CHEBI:18420"/>
    </ligand>
</feature>
<keyword evidence="4 10" id="KW-0808">Transferase</keyword>
<evidence type="ECO:0000256" key="6">
    <source>
        <dbReference type="ARBA" id="ARBA00022827"/>
    </source>
</evidence>
<evidence type="ECO:0000313" key="13">
    <source>
        <dbReference type="EMBL" id="EGD49447.1"/>
    </source>
</evidence>
<dbReference type="SUPFAM" id="SSF143631">
    <property type="entry name" value="ApbE-like"/>
    <property type="match status" value="1"/>
</dbReference>
<evidence type="ECO:0000256" key="9">
    <source>
        <dbReference type="ARBA" id="ARBA00048540"/>
    </source>
</evidence>
<organism evidence="13 14">
    <name type="scientific">Ruminiclostridium papyrosolvens DSM 2782</name>
    <dbReference type="NCBI Taxonomy" id="588581"/>
    <lineage>
        <taxon>Bacteria</taxon>
        <taxon>Bacillati</taxon>
        <taxon>Bacillota</taxon>
        <taxon>Clostridia</taxon>
        <taxon>Eubacteriales</taxon>
        <taxon>Oscillospiraceae</taxon>
        <taxon>Ruminiclostridium</taxon>
    </lineage>
</organism>
<evidence type="ECO:0000256" key="8">
    <source>
        <dbReference type="ARBA" id="ARBA00031306"/>
    </source>
</evidence>
<feature type="signal peptide" evidence="12">
    <location>
        <begin position="1"/>
        <end position="24"/>
    </location>
</feature>
<evidence type="ECO:0000256" key="7">
    <source>
        <dbReference type="ARBA" id="ARBA00022842"/>
    </source>
</evidence>
<keyword evidence="5 10" id="KW-0479">Metal-binding</keyword>
<keyword evidence="6 10" id="KW-0274">FAD</keyword>
<evidence type="ECO:0000256" key="2">
    <source>
        <dbReference type="ARBA" id="ARBA00016337"/>
    </source>
</evidence>
<feature type="chain" id="PRO_5039907450" description="FAD:protein FMN transferase" evidence="12">
    <location>
        <begin position="25"/>
        <end position="350"/>
    </location>
</feature>
<comment type="catalytic activity">
    <reaction evidence="9 10">
        <text>L-threonyl-[protein] + FAD = FMN-L-threonyl-[protein] + AMP + H(+)</text>
        <dbReference type="Rhea" id="RHEA:36847"/>
        <dbReference type="Rhea" id="RHEA-COMP:11060"/>
        <dbReference type="Rhea" id="RHEA-COMP:11061"/>
        <dbReference type="ChEBI" id="CHEBI:15378"/>
        <dbReference type="ChEBI" id="CHEBI:30013"/>
        <dbReference type="ChEBI" id="CHEBI:57692"/>
        <dbReference type="ChEBI" id="CHEBI:74257"/>
        <dbReference type="ChEBI" id="CHEBI:456215"/>
        <dbReference type="EC" id="2.7.1.180"/>
    </reaction>
</comment>
<evidence type="ECO:0000256" key="5">
    <source>
        <dbReference type="ARBA" id="ARBA00022723"/>
    </source>
</evidence>
<dbReference type="PIRSF" id="PIRSF006268">
    <property type="entry name" value="ApbE"/>
    <property type="match status" value="1"/>
</dbReference>
<feature type="binding site" evidence="11">
    <location>
        <position position="307"/>
    </location>
    <ligand>
        <name>Mg(2+)</name>
        <dbReference type="ChEBI" id="CHEBI:18420"/>
    </ligand>
</feature>
<name>F1T7J9_9FIRM</name>
<comment type="cofactor">
    <cofactor evidence="11">
        <name>Mg(2+)</name>
        <dbReference type="ChEBI" id="CHEBI:18420"/>
    </cofactor>
    <cofactor evidence="11">
        <name>Mn(2+)</name>
        <dbReference type="ChEBI" id="CHEBI:29035"/>
    </cofactor>
    <text evidence="11">Magnesium. Can also use manganese.</text>
</comment>
<dbReference type="eggNOG" id="COG1477">
    <property type="taxonomic scope" value="Bacteria"/>
</dbReference>
<evidence type="ECO:0000256" key="4">
    <source>
        <dbReference type="ARBA" id="ARBA00022679"/>
    </source>
</evidence>
<dbReference type="InterPro" id="IPR024932">
    <property type="entry name" value="ApbE"/>
</dbReference>
<keyword evidence="3 10" id="KW-0285">Flavoprotein</keyword>
<dbReference type="OrthoDB" id="9778595at2"/>
<evidence type="ECO:0000313" key="14">
    <source>
        <dbReference type="Proteomes" id="UP000003860"/>
    </source>
</evidence>
<comment type="caution">
    <text evidence="13">The sequence shown here is derived from an EMBL/GenBank/DDBJ whole genome shotgun (WGS) entry which is preliminary data.</text>
</comment>
<feature type="binding site" evidence="11">
    <location>
        <position position="188"/>
    </location>
    <ligand>
        <name>Mg(2+)</name>
        <dbReference type="ChEBI" id="CHEBI:18420"/>
    </ligand>
</feature>
<sequence>MKTLKKLTVIILILAFSINLTACADKKKTRYEAEFLVLFDTVTKIVAYTDTKEEFTKYSQLIYDNLKEYHELYDIYHDYPGKNNIKTINDNAGKKPVKVDKKIIDLLLFSKEWYKKTDSKMNIAFGSVLKIWHDYRTAGLDNEENAKIPPMDILKKASQHTNINKLKIDEKNSTVYLEDPEMNLDVGAVGKGYATEQVSKIAEKNGFKSGLVSVGGNIRSIGNKGVDNQLWNLGIQNPDTESKNSTLKLIYVADKSVVSSGDYERYYTVNGKRYHHIIDPNTLFPSEYFSAVTIVTHDSGMADVLSTAIFNMPFEQGNKLIESLPDTEALWVTKDGKIKYSKNFDKYLNK</sequence>
<dbReference type="PANTHER" id="PTHR30040:SF2">
    <property type="entry name" value="FAD:PROTEIN FMN TRANSFERASE"/>
    <property type="match status" value="1"/>
</dbReference>
<dbReference type="GO" id="GO:0046872">
    <property type="term" value="F:metal ion binding"/>
    <property type="evidence" value="ECO:0007669"/>
    <property type="project" value="UniProtKB-UniRule"/>
</dbReference>
<dbReference type="EMBL" id="ACXX02000001">
    <property type="protein sequence ID" value="EGD49447.1"/>
    <property type="molecule type" value="Genomic_DNA"/>
</dbReference>
<gene>
    <name evidence="13" type="ORF">Cpap_3881</name>
</gene>
<reference evidence="13" key="1">
    <citation type="submission" date="2009-07" db="EMBL/GenBank/DDBJ databases">
        <authorList>
            <consortium name="US DOE Joint Genome Institute (JGI-PGF)"/>
            <person name="Lucas S."/>
            <person name="Copeland A."/>
            <person name="Lapidus A."/>
            <person name="Glavina del Rio T."/>
            <person name="Tice H."/>
            <person name="Bruce D."/>
            <person name="Goodwin L."/>
            <person name="Pitluck S."/>
            <person name="Larimer F."/>
            <person name="Land M.L."/>
            <person name="Mouttaki H."/>
            <person name="He Z."/>
            <person name="Zhou J."/>
            <person name="Hemme C.L."/>
        </authorList>
    </citation>
    <scope>NUCLEOTIDE SEQUENCE [LARGE SCALE GENOMIC DNA]</scope>
    <source>
        <strain evidence="13">DSM 2782</strain>
    </source>
</reference>
<evidence type="ECO:0000256" key="10">
    <source>
        <dbReference type="PIRNR" id="PIRNR006268"/>
    </source>
</evidence>
<dbReference type="Proteomes" id="UP000003860">
    <property type="component" value="Unassembled WGS sequence"/>
</dbReference>
<evidence type="ECO:0000256" key="3">
    <source>
        <dbReference type="ARBA" id="ARBA00022630"/>
    </source>
</evidence>
<dbReference type="Gene3D" id="3.10.520.10">
    <property type="entry name" value="ApbE-like domains"/>
    <property type="match status" value="1"/>
</dbReference>
<evidence type="ECO:0000256" key="1">
    <source>
        <dbReference type="ARBA" id="ARBA00011955"/>
    </source>
</evidence>
<protein>
    <recommendedName>
        <fullName evidence="2 10">FAD:protein FMN transferase</fullName>
        <ecNumber evidence="1 10">2.7.1.180</ecNumber>
    </recommendedName>
    <alternativeName>
        <fullName evidence="8 10">Flavin transferase</fullName>
    </alternativeName>
</protein>
<dbReference type="STRING" id="588581.Cpap_3881"/>
<dbReference type="PANTHER" id="PTHR30040">
    <property type="entry name" value="THIAMINE BIOSYNTHESIS LIPOPROTEIN APBE"/>
    <property type="match status" value="1"/>
</dbReference>
<dbReference type="RefSeq" id="WP_004616141.1">
    <property type="nucleotide sequence ID" value="NZ_ACXX02000001.1"/>
</dbReference>
<dbReference type="GO" id="GO:0016740">
    <property type="term" value="F:transferase activity"/>
    <property type="evidence" value="ECO:0007669"/>
    <property type="project" value="UniProtKB-UniRule"/>
</dbReference>